<evidence type="ECO:0000313" key="1">
    <source>
        <dbReference type="EMBL" id="SIO16774.1"/>
    </source>
</evidence>
<accession>A0A1N6HAD5</accession>
<gene>
    <name evidence="1" type="ORF">SAMN05421769_2347</name>
</gene>
<dbReference type="EMBL" id="FSRQ01000002">
    <property type="protein sequence ID" value="SIO16774.1"/>
    <property type="molecule type" value="Genomic_DNA"/>
</dbReference>
<evidence type="ECO:0000313" key="2">
    <source>
        <dbReference type="Proteomes" id="UP000184782"/>
    </source>
</evidence>
<organism evidence="1 2">
    <name type="scientific">Chryseobacterium scophthalmum</name>
    <dbReference type="NCBI Taxonomy" id="59733"/>
    <lineage>
        <taxon>Bacteria</taxon>
        <taxon>Pseudomonadati</taxon>
        <taxon>Bacteroidota</taxon>
        <taxon>Flavobacteriia</taxon>
        <taxon>Flavobacteriales</taxon>
        <taxon>Weeksellaceae</taxon>
        <taxon>Chryseobacterium group</taxon>
        <taxon>Chryseobacterium</taxon>
    </lineage>
</organism>
<protein>
    <submittedName>
        <fullName evidence="1">Uncharacterized protein</fullName>
    </submittedName>
</protein>
<proteinExistence type="predicted"/>
<name>A0A1N6HAD5_9FLAO</name>
<reference evidence="2" key="1">
    <citation type="submission" date="2016-12" db="EMBL/GenBank/DDBJ databases">
        <authorList>
            <person name="Varghese N."/>
            <person name="Submissions S."/>
        </authorList>
    </citation>
    <scope>NUCLEOTIDE SEQUENCE [LARGE SCALE GENOMIC DNA]</scope>
    <source>
        <strain evidence="2">DSM 16779</strain>
    </source>
</reference>
<dbReference type="Proteomes" id="UP000184782">
    <property type="component" value="Unassembled WGS sequence"/>
</dbReference>
<sequence length="68" mass="7776">MQELDKLTVSKYSVSGLRNSNIVILTAIMLEEMCFSKHFVKGMLSSDFLLVIFRKITNHLIVLKSENT</sequence>
<keyword evidence="2" id="KW-1185">Reference proteome</keyword>
<dbReference type="AlphaFoldDB" id="A0A1N6HAD5"/>
<dbReference type="RefSeq" id="WP_074230501.1">
    <property type="nucleotide sequence ID" value="NZ_FSRQ01000002.1"/>
</dbReference>